<feature type="domain" description="IrrE N-terminal-like" evidence="1">
    <location>
        <begin position="61"/>
        <end position="137"/>
    </location>
</feature>
<evidence type="ECO:0000313" key="2">
    <source>
        <dbReference type="EMBL" id="SES51240.1"/>
    </source>
</evidence>
<evidence type="ECO:0000259" key="1">
    <source>
        <dbReference type="Pfam" id="PF06114"/>
    </source>
</evidence>
<dbReference type="InterPro" id="IPR052345">
    <property type="entry name" value="Rad_response_metalloprotease"/>
</dbReference>
<reference evidence="3" key="1">
    <citation type="submission" date="2016-10" db="EMBL/GenBank/DDBJ databases">
        <authorList>
            <person name="Varghese N."/>
            <person name="Submissions S."/>
        </authorList>
    </citation>
    <scope>NUCLEOTIDE SEQUENCE [LARGE SCALE GENOMIC DNA]</scope>
    <source>
        <strain evidence="3">CGMCC 4.578</strain>
    </source>
</reference>
<accession>A0A1H9XYE6</accession>
<keyword evidence="3" id="KW-1185">Reference proteome</keyword>
<dbReference type="PANTHER" id="PTHR43236:SF1">
    <property type="entry name" value="BLL7220 PROTEIN"/>
    <property type="match status" value="1"/>
</dbReference>
<dbReference type="RefSeq" id="WP_090074574.1">
    <property type="nucleotide sequence ID" value="NZ_FOFT01000030.1"/>
</dbReference>
<dbReference type="PANTHER" id="PTHR43236">
    <property type="entry name" value="ANTITOXIN HIGA1"/>
    <property type="match status" value="1"/>
</dbReference>
<dbReference type="InterPro" id="IPR010359">
    <property type="entry name" value="IrrE_HExxH"/>
</dbReference>
<evidence type="ECO:0000313" key="3">
    <source>
        <dbReference type="Proteomes" id="UP000199028"/>
    </source>
</evidence>
<dbReference type="OrthoDB" id="9794834at2"/>
<dbReference type="EMBL" id="FOFT01000030">
    <property type="protein sequence ID" value="SES51240.1"/>
    <property type="molecule type" value="Genomic_DNA"/>
</dbReference>
<protein>
    <recommendedName>
        <fullName evidence="1">IrrE N-terminal-like domain-containing protein</fullName>
    </recommendedName>
</protein>
<sequence>MSRWPLAHRTAHLAAERLRIDQKIAPGSLVDPFESIKAAGLSLFAEPKDRLFGAYFPESADAIGAILLNAELDLVSQRHTASHELGHHVLGHGLQVDLTTDQFEESSAGDWDLTEATAEAFAAWFLMPRRNLCAALAVLGLTQPVDAFDVYRVSLMLGSSYRGTARHLATTKIISRAAASKLERVALGRVKDRLNGNDFDQVDRRRNVIELTKFAGWGRVIAEPGDRIILDDEFWSDRAAECPNLVLVGQRDGNSYFDVTCSAGGSADVHMDPPQGRQAPTVLSIRSPLVGEVFTELIPDVSQMV</sequence>
<proteinExistence type="predicted"/>
<dbReference type="Gene3D" id="1.10.10.2910">
    <property type="match status" value="1"/>
</dbReference>
<organism evidence="2 3">
    <name type="scientific">Lentzea flaviverrucosa</name>
    <dbReference type="NCBI Taxonomy" id="200379"/>
    <lineage>
        <taxon>Bacteria</taxon>
        <taxon>Bacillati</taxon>
        <taxon>Actinomycetota</taxon>
        <taxon>Actinomycetes</taxon>
        <taxon>Pseudonocardiales</taxon>
        <taxon>Pseudonocardiaceae</taxon>
        <taxon>Lentzea</taxon>
    </lineage>
</organism>
<gene>
    <name evidence="2" type="ORF">SAMN05216195_1302</name>
</gene>
<dbReference type="Pfam" id="PF06114">
    <property type="entry name" value="Peptidase_M78"/>
    <property type="match status" value="1"/>
</dbReference>
<name>A0A1H9XYE6_9PSEU</name>
<dbReference type="AlphaFoldDB" id="A0A1H9XYE6"/>
<dbReference type="Proteomes" id="UP000199028">
    <property type="component" value="Unassembled WGS sequence"/>
</dbReference>